<reference evidence="6" key="1">
    <citation type="submission" date="2011-03" db="EMBL/GenBank/DDBJ databases">
        <title>Version 3 of the genome sequence of Otolemur garnettii (Bushbaby).</title>
        <authorList>
            <consortium name="The Broad Institute Genome Sequencing Platform"/>
            <person name="Di Palma F."/>
            <person name="Johnson J."/>
            <person name="Lander E.S."/>
            <person name="Lindblad-Toh K."/>
            <person name="Jaffe D.B."/>
            <person name="Gnerre S."/>
            <person name="MacCallum I."/>
            <person name="Przybylski D."/>
            <person name="Ribeiro F.J."/>
            <person name="Burton J.N."/>
            <person name="Walker B.J."/>
            <person name="Sharpe T."/>
            <person name="Hall G."/>
        </authorList>
    </citation>
    <scope>NUCLEOTIDE SEQUENCE [LARGE SCALE GENOMIC DNA]</scope>
</reference>
<feature type="region of interest" description="Disordered" evidence="3">
    <location>
        <begin position="55"/>
        <end position="104"/>
    </location>
</feature>
<evidence type="ECO:0000313" key="6">
    <source>
        <dbReference type="Proteomes" id="UP000005225"/>
    </source>
</evidence>
<dbReference type="CDD" id="cd00202">
    <property type="entry name" value="ZnF_GATA"/>
    <property type="match status" value="1"/>
</dbReference>
<evidence type="ECO:0000256" key="2">
    <source>
        <dbReference type="PROSITE-ProRule" id="PRU00094"/>
    </source>
</evidence>
<dbReference type="PROSITE" id="PS50114">
    <property type="entry name" value="GATA_ZN_FINGER_2"/>
    <property type="match status" value="1"/>
</dbReference>
<dbReference type="SUPFAM" id="SSF57716">
    <property type="entry name" value="Glucocorticoid receptor-like (DNA-binding domain)"/>
    <property type="match status" value="1"/>
</dbReference>
<evidence type="ECO:0000259" key="4">
    <source>
        <dbReference type="PROSITE" id="PS50114"/>
    </source>
</evidence>
<name>H0XRE4_OTOGA</name>
<keyword evidence="2" id="KW-0863">Zinc-finger</keyword>
<dbReference type="PANTHER" id="PTHR47341:SF1">
    <property type="entry name" value="GATA-TYPE ZINC FINGER PROTEIN 1"/>
    <property type="match status" value="1"/>
</dbReference>
<dbReference type="STRING" id="30611.ENSOGAP00000018686"/>
<dbReference type="GO" id="GO:0048599">
    <property type="term" value="P:oocyte development"/>
    <property type="evidence" value="ECO:0007669"/>
    <property type="project" value="TreeGrafter"/>
</dbReference>
<dbReference type="InterPro" id="IPR013088">
    <property type="entry name" value="Znf_NHR/GATA"/>
</dbReference>
<dbReference type="PRINTS" id="PR00619">
    <property type="entry name" value="GATAZNFINGER"/>
</dbReference>
<dbReference type="OMA" id="ALGPCWE"/>
<protein>
    <submittedName>
        <fullName evidence="5">Zinc finger GATA like protein 1</fullName>
    </submittedName>
</protein>
<dbReference type="GeneTree" id="ENSGT00470000042444"/>
<dbReference type="InParanoid" id="H0XRE4"/>
<dbReference type="GO" id="GO:0008270">
    <property type="term" value="F:zinc ion binding"/>
    <property type="evidence" value="ECO:0007669"/>
    <property type="project" value="UniProtKB-KW"/>
</dbReference>
<keyword evidence="6" id="KW-1185">Reference proteome</keyword>
<dbReference type="Ensembl" id="ENSOGAT00000030581.1">
    <property type="protein sequence ID" value="ENSOGAP00000018686.1"/>
    <property type="gene ID" value="ENSOGAG00000025914.1"/>
</dbReference>
<dbReference type="SMART" id="SM00401">
    <property type="entry name" value="ZnF_GATA"/>
    <property type="match status" value="1"/>
</dbReference>
<dbReference type="EMBL" id="AAQR03140837">
    <property type="status" value="NOT_ANNOTATED_CDS"/>
    <property type="molecule type" value="Genomic_DNA"/>
</dbReference>
<feature type="domain" description="GATA-type" evidence="4">
    <location>
        <begin position="160"/>
        <end position="211"/>
    </location>
</feature>
<accession>H0XRE4</accession>
<keyword evidence="2" id="KW-0862">Zinc</keyword>
<dbReference type="InterPro" id="IPR053116">
    <property type="entry name" value="GATA-type_Znf_Regulator"/>
</dbReference>
<dbReference type="PANTHER" id="PTHR47341">
    <property type="entry name" value="GATA-TYPE ZINC FINGER PROTEIN 1"/>
    <property type="match status" value="1"/>
</dbReference>
<reference evidence="5" key="2">
    <citation type="submission" date="2025-08" db="UniProtKB">
        <authorList>
            <consortium name="Ensembl"/>
        </authorList>
    </citation>
    <scope>IDENTIFICATION</scope>
</reference>
<evidence type="ECO:0000313" key="5">
    <source>
        <dbReference type="Ensembl" id="ENSOGAP00000018686.1"/>
    </source>
</evidence>
<keyword evidence="1" id="KW-0539">Nucleus</keyword>
<dbReference type="Pfam" id="PF00320">
    <property type="entry name" value="GATA"/>
    <property type="match status" value="1"/>
</dbReference>
<evidence type="ECO:0000256" key="1">
    <source>
        <dbReference type="ARBA" id="ARBA00023242"/>
    </source>
</evidence>
<evidence type="ECO:0000256" key="3">
    <source>
        <dbReference type="SAM" id="MobiDB-lite"/>
    </source>
</evidence>
<dbReference type="eggNOG" id="KOG1601">
    <property type="taxonomic scope" value="Eukaryota"/>
</dbReference>
<dbReference type="Gene3D" id="3.30.50.10">
    <property type="entry name" value="Erythroid Transcription Factor GATA-1, subunit A"/>
    <property type="match status" value="1"/>
</dbReference>
<keyword evidence="2" id="KW-0479">Metal-binding</keyword>
<dbReference type="GO" id="GO:0043565">
    <property type="term" value="F:sequence-specific DNA binding"/>
    <property type="evidence" value="ECO:0007669"/>
    <property type="project" value="InterPro"/>
</dbReference>
<sequence>PLPLAPRSLWPACHDSVTSLCFPQGTAEELAQLPHQDTQALGPCWEPIFLGTLGPRSLDRDSKNMQTQTSQKHHSLKTPGTPLAPPRRRPRKQPNPCQGSEKVDSGFEGVTLKFQIKPDSSLQITPTYSLACSIRSHRPPACPTEVPEAHPEGSEALGPRRCASCRTHRTPLWRDAEDGTPLCNACGIRYKKYGIRCSNCWLVPRKSVQPRKLCGRCGVTLGPHQSP</sequence>
<dbReference type="HOGENOM" id="CLU_088967_0_0_1"/>
<proteinExistence type="predicted"/>
<dbReference type="Proteomes" id="UP000005225">
    <property type="component" value="Unassembled WGS sequence"/>
</dbReference>
<organism evidence="5 6">
    <name type="scientific">Otolemur garnettii</name>
    <name type="common">Small-eared galago</name>
    <name type="synonym">Garnett's greater bushbaby</name>
    <dbReference type="NCBI Taxonomy" id="30611"/>
    <lineage>
        <taxon>Eukaryota</taxon>
        <taxon>Metazoa</taxon>
        <taxon>Chordata</taxon>
        <taxon>Craniata</taxon>
        <taxon>Vertebrata</taxon>
        <taxon>Euteleostomi</taxon>
        <taxon>Mammalia</taxon>
        <taxon>Eutheria</taxon>
        <taxon>Euarchontoglires</taxon>
        <taxon>Primates</taxon>
        <taxon>Strepsirrhini</taxon>
        <taxon>Lorisiformes</taxon>
        <taxon>Galagidae</taxon>
        <taxon>Otolemur</taxon>
    </lineage>
</organism>
<dbReference type="InterPro" id="IPR000679">
    <property type="entry name" value="Znf_GATA"/>
</dbReference>
<dbReference type="GO" id="GO:0007283">
    <property type="term" value="P:spermatogenesis"/>
    <property type="evidence" value="ECO:0007669"/>
    <property type="project" value="TreeGrafter"/>
</dbReference>
<dbReference type="GO" id="GO:0005654">
    <property type="term" value="C:nucleoplasm"/>
    <property type="evidence" value="ECO:0007669"/>
    <property type="project" value="UniProtKB-ARBA"/>
</dbReference>
<dbReference type="GO" id="GO:0006357">
    <property type="term" value="P:regulation of transcription by RNA polymerase II"/>
    <property type="evidence" value="ECO:0007669"/>
    <property type="project" value="TreeGrafter"/>
</dbReference>
<dbReference type="AlphaFoldDB" id="H0XRE4"/>
<reference evidence="5" key="3">
    <citation type="submission" date="2025-09" db="UniProtKB">
        <authorList>
            <consortium name="Ensembl"/>
        </authorList>
    </citation>
    <scope>IDENTIFICATION</scope>
</reference>
<dbReference type="FunCoup" id="H0XRE4">
    <property type="interactions" value="226"/>
</dbReference>